<sequence length="138" mass="15227">MKKRVWILIAIIVVLCVAWYVREYTTTTKVVAVTQKSLKLALEQGLLNDKRVSTGNYYVPNLQAIDPDPIYGGVLVYVNQGDTGPIFKVSHMNVPTQIGDSVQGRVVVQIPIFPFVITKDIAVLVPMPHYTTSTPGGQ</sequence>
<comment type="caution">
    <text evidence="1">The sequence shown here is derived from an EMBL/GenBank/DDBJ whole genome shotgun (WGS) entry which is preliminary data.</text>
</comment>
<dbReference type="PATRIC" id="fig|471514.4.peg.3902"/>
<dbReference type="STRING" id="471514.AN477_17045"/>
<gene>
    <name evidence="1" type="ORF">AN477_17045</name>
</gene>
<proteinExistence type="predicted"/>
<evidence type="ECO:0000313" key="1">
    <source>
        <dbReference type="EMBL" id="KPV42547.1"/>
    </source>
</evidence>
<name>A0A0P9CSE6_9BACL</name>
<protein>
    <submittedName>
        <fullName evidence="1">Uncharacterized protein</fullName>
    </submittedName>
</protein>
<dbReference type="AlphaFoldDB" id="A0A0P9CSE6"/>
<dbReference type="EMBL" id="LJCO01000075">
    <property type="protein sequence ID" value="KPV42547.1"/>
    <property type="molecule type" value="Genomic_DNA"/>
</dbReference>
<reference evidence="1 2" key="1">
    <citation type="submission" date="2015-09" db="EMBL/GenBank/DDBJ databases">
        <title>Draft genome sequence of Alicyclobacillus ferrooxydans DSM 22381.</title>
        <authorList>
            <person name="Hemp J."/>
        </authorList>
    </citation>
    <scope>NUCLEOTIDE SEQUENCE [LARGE SCALE GENOMIC DNA]</scope>
    <source>
        <strain evidence="1 2">TC-34</strain>
    </source>
</reference>
<accession>A0A0P9CSE6</accession>
<organism evidence="1 2">
    <name type="scientific">Alicyclobacillus ferrooxydans</name>
    <dbReference type="NCBI Taxonomy" id="471514"/>
    <lineage>
        <taxon>Bacteria</taxon>
        <taxon>Bacillati</taxon>
        <taxon>Bacillota</taxon>
        <taxon>Bacilli</taxon>
        <taxon>Bacillales</taxon>
        <taxon>Alicyclobacillaceae</taxon>
        <taxon>Alicyclobacillus</taxon>
    </lineage>
</organism>
<dbReference type="Proteomes" id="UP000050482">
    <property type="component" value="Unassembled WGS sequence"/>
</dbReference>
<evidence type="ECO:0000313" key="2">
    <source>
        <dbReference type="Proteomes" id="UP000050482"/>
    </source>
</evidence>
<keyword evidence="2" id="KW-1185">Reference proteome</keyword>
<dbReference type="RefSeq" id="WP_054970383.1">
    <property type="nucleotide sequence ID" value="NZ_LJCO01000075.1"/>
</dbReference>